<dbReference type="PANTHER" id="PTHR33050">
    <property type="entry name" value="REVERSE TRANSCRIPTASE DOMAIN-CONTAINING PROTEIN"/>
    <property type="match status" value="1"/>
</dbReference>
<dbReference type="Proteomes" id="UP001158576">
    <property type="component" value="Chromosome 1"/>
</dbReference>
<evidence type="ECO:0000256" key="1">
    <source>
        <dbReference type="SAM" id="MobiDB-lite"/>
    </source>
</evidence>
<dbReference type="InterPro" id="IPR052055">
    <property type="entry name" value="Hepadnavirus_pol/RT"/>
</dbReference>
<feature type="compositionally biased region" description="Basic and acidic residues" evidence="1">
    <location>
        <begin position="702"/>
        <end position="718"/>
    </location>
</feature>
<dbReference type="PANTHER" id="PTHR33050:SF7">
    <property type="entry name" value="RIBONUCLEASE H"/>
    <property type="match status" value="1"/>
</dbReference>
<name>A0ABN7SQJ4_OIKDI</name>
<evidence type="ECO:0000313" key="2">
    <source>
        <dbReference type="EMBL" id="CAG5105575.1"/>
    </source>
</evidence>
<feature type="compositionally biased region" description="Low complexity" evidence="1">
    <location>
        <begin position="658"/>
        <end position="698"/>
    </location>
</feature>
<keyword evidence="3" id="KW-1185">Reference proteome</keyword>
<protein>
    <submittedName>
        <fullName evidence="2">Oidioi.mRNA.OKI2018_I69.chr1.g2252.t1.cds</fullName>
    </submittedName>
</protein>
<proteinExistence type="predicted"/>
<evidence type="ECO:0000313" key="3">
    <source>
        <dbReference type="Proteomes" id="UP001158576"/>
    </source>
</evidence>
<organism evidence="2 3">
    <name type="scientific">Oikopleura dioica</name>
    <name type="common">Tunicate</name>
    <dbReference type="NCBI Taxonomy" id="34765"/>
    <lineage>
        <taxon>Eukaryota</taxon>
        <taxon>Metazoa</taxon>
        <taxon>Chordata</taxon>
        <taxon>Tunicata</taxon>
        <taxon>Appendicularia</taxon>
        <taxon>Copelata</taxon>
        <taxon>Oikopleuridae</taxon>
        <taxon>Oikopleura</taxon>
    </lineage>
</organism>
<reference evidence="2 3" key="1">
    <citation type="submission" date="2021-04" db="EMBL/GenBank/DDBJ databases">
        <authorList>
            <person name="Bliznina A."/>
        </authorList>
    </citation>
    <scope>NUCLEOTIDE SEQUENCE [LARGE SCALE GENOMIC DNA]</scope>
</reference>
<accession>A0ABN7SQJ4</accession>
<gene>
    <name evidence="2" type="ORF">OKIOD_LOCUS11017</name>
</gene>
<feature type="compositionally biased region" description="Low complexity" evidence="1">
    <location>
        <begin position="635"/>
        <end position="651"/>
    </location>
</feature>
<dbReference type="EMBL" id="OU015566">
    <property type="protein sequence ID" value="CAG5105575.1"/>
    <property type="molecule type" value="Genomic_DNA"/>
</dbReference>
<sequence length="718" mass="82771">MRLFIRVQNELIKKALETGNPIIPVCADLYSELYKWIAVGSTPRKARWLETGVVHLKKEIFREEDLKNRLLVYTDASGGAGGLCIENLGEKEPFYWPKGFESEDIFMKEAYAIYIMLKRKGSRLKDRRILIKCDNQVVCSALYHGSRVGRLNSLIHRIYEVADEWNIDVRVDYVNTKEQLADEPSRTFDFNESEITDEAFKECCSYWGETPTIDAFATKENARAERYISRYSDDQAVARDFFRFTRWRAKEVIYAFPPRKLATLVFSMSSLDVDNDLDSNLTVMAPVALRKKEKGKDTSFAAIREKFDLSSSKQAVDKRTALRVIAENLGHPILGPLLKERKRTQNELKQMVPILDHLKLKAQEARTLQLLYNTALMNKETGATPKGQAGIDEERFLNSHSKEKINKEVQTTKTESDSYEAVKLSLEDRVKALDKEVQEKAERLKIKTACREGDTYYLIQRRTTGLKMTVHRNLEEVGQEFYQKFASVKALVNLDKNDVAPIISELLRVTPLELVDDRLIIMKIQEKLNDETLSRLDFSRLCYSLFTQECQDEFDKNFHQLADNENNLRKFQLPLDSVLREDEEYRTHTHADQKRVKSVTERLRFNKATAEEKRWLINYKKTQANNEAELKKATQNGNQRNRGGRSQQKKGQQGGGNSNNNKGNQNGGNQNQNPNKRPNPNNKGQGGNANNQNQNNQFKKQKQNEPRGPPKQEPKKEP</sequence>
<feature type="region of interest" description="Disordered" evidence="1">
    <location>
        <begin position="626"/>
        <end position="718"/>
    </location>
</feature>